<dbReference type="PANTHER" id="PTHR48079:SF6">
    <property type="entry name" value="NAD(P)-BINDING DOMAIN-CONTAINING PROTEIN-RELATED"/>
    <property type="match status" value="1"/>
</dbReference>
<sequence length="255" mass="28451">MNNTVGIMGCGWLGTPLALSLLKKGHVVKGTTTQIMKLQELRDAGIDPYLVELKETFIHGGVDEFLKDLDVLIINIPPGLRKNPESDYPGRMELLLHTIQKHNIEQLIYISSTAVFEDRKEIPTYTESDAANATDLKGQKLIAAEEKIIQYPGSTTIIRPGGLIGGDRHPIQMLAGRDGVSNPDAPINLTDREYLIQLILKVIEGEIEAPIFHAISEPHEDRKSYYEKTAQKFNLDKPEFEIGYTVGKKVVSEIY</sequence>
<name>W8VPN5_9FLAO</name>
<organism evidence="2 3">
    <name type="scientific">Nonlabens marinus S1-08</name>
    <dbReference type="NCBI Taxonomy" id="1454201"/>
    <lineage>
        <taxon>Bacteria</taxon>
        <taxon>Pseudomonadati</taxon>
        <taxon>Bacteroidota</taxon>
        <taxon>Flavobacteriia</taxon>
        <taxon>Flavobacteriales</taxon>
        <taxon>Flavobacteriaceae</taxon>
        <taxon>Nonlabens</taxon>
    </lineage>
</organism>
<dbReference type="KEGG" id="nmf:NMS_0581"/>
<evidence type="ECO:0000313" key="3">
    <source>
        <dbReference type="Proteomes" id="UP000031760"/>
    </source>
</evidence>
<dbReference type="PANTHER" id="PTHR48079">
    <property type="entry name" value="PROTEIN YEEZ"/>
    <property type="match status" value="1"/>
</dbReference>
<dbReference type="HOGENOM" id="CLU_007383_11_1_10"/>
<dbReference type="InterPro" id="IPR016040">
    <property type="entry name" value="NAD(P)-bd_dom"/>
</dbReference>
<dbReference type="Proteomes" id="UP000031760">
    <property type="component" value="Chromosome"/>
</dbReference>
<evidence type="ECO:0000259" key="1">
    <source>
        <dbReference type="Pfam" id="PF13460"/>
    </source>
</evidence>
<dbReference type="OrthoDB" id="751203at2"/>
<dbReference type="InterPro" id="IPR051783">
    <property type="entry name" value="NAD(P)-dependent_oxidoreduct"/>
</dbReference>
<dbReference type="Pfam" id="PF13460">
    <property type="entry name" value="NAD_binding_10"/>
    <property type="match status" value="1"/>
</dbReference>
<dbReference type="GO" id="GO:0004029">
    <property type="term" value="F:aldehyde dehydrogenase (NAD+) activity"/>
    <property type="evidence" value="ECO:0007669"/>
    <property type="project" value="TreeGrafter"/>
</dbReference>
<dbReference type="Gene3D" id="3.40.50.720">
    <property type="entry name" value="NAD(P)-binding Rossmann-like Domain"/>
    <property type="match status" value="1"/>
</dbReference>
<proteinExistence type="predicted"/>
<evidence type="ECO:0000313" key="2">
    <source>
        <dbReference type="EMBL" id="BAO54590.1"/>
    </source>
</evidence>
<feature type="domain" description="NAD(P)-binding" evidence="1">
    <location>
        <begin position="11"/>
        <end position="179"/>
    </location>
</feature>
<keyword evidence="3" id="KW-1185">Reference proteome</keyword>
<dbReference type="GO" id="GO:0005737">
    <property type="term" value="C:cytoplasm"/>
    <property type="evidence" value="ECO:0007669"/>
    <property type="project" value="TreeGrafter"/>
</dbReference>
<dbReference type="EMBL" id="AP014548">
    <property type="protein sequence ID" value="BAO54590.1"/>
    <property type="molecule type" value="Genomic_DNA"/>
</dbReference>
<dbReference type="RefSeq" id="WP_041495301.1">
    <property type="nucleotide sequence ID" value="NZ_AP014548.1"/>
</dbReference>
<gene>
    <name evidence="2" type="ORF">NMS_0581</name>
</gene>
<dbReference type="SUPFAM" id="SSF51735">
    <property type="entry name" value="NAD(P)-binding Rossmann-fold domains"/>
    <property type="match status" value="1"/>
</dbReference>
<dbReference type="STRING" id="1454201.NMS_0581"/>
<dbReference type="AlphaFoldDB" id="W8VPN5"/>
<protein>
    <submittedName>
        <fullName evidence="2">Protein yeeZ</fullName>
    </submittedName>
</protein>
<dbReference type="InterPro" id="IPR036291">
    <property type="entry name" value="NAD(P)-bd_dom_sf"/>
</dbReference>
<reference evidence="2 3" key="1">
    <citation type="journal article" date="2014" name="Proc. Natl. Acad. Sci. U.S.A.">
        <title>Functional characterization of flavobacteria rhodopsins reveals a unique class of light-driven chloride pump in bacteria.</title>
        <authorList>
            <person name="Yoshizawa S."/>
            <person name="Kumagai Y."/>
            <person name="Kim H."/>
            <person name="Ogura Y."/>
            <person name="Hayashi T."/>
            <person name="Iwasaki W."/>
            <person name="DeLong E.F."/>
            <person name="Kogure K."/>
        </authorList>
    </citation>
    <scope>NUCLEOTIDE SEQUENCE [LARGE SCALE GENOMIC DNA]</scope>
    <source>
        <strain evidence="2 3">S1-08</strain>
    </source>
</reference>
<accession>W8VPN5</accession>